<keyword evidence="7" id="KW-0418">Kinase</keyword>
<feature type="transmembrane region" description="Helical" evidence="12">
    <location>
        <begin position="6"/>
        <end position="25"/>
    </location>
</feature>
<dbReference type="InterPro" id="IPR005467">
    <property type="entry name" value="His_kinase_dom"/>
</dbReference>
<evidence type="ECO:0000256" key="5">
    <source>
        <dbReference type="ARBA" id="ARBA00022679"/>
    </source>
</evidence>
<dbReference type="GO" id="GO:0016020">
    <property type="term" value="C:membrane"/>
    <property type="evidence" value="ECO:0007669"/>
    <property type="project" value="UniProtKB-SubCell"/>
</dbReference>
<dbReference type="GO" id="GO:0005524">
    <property type="term" value="F:ATP binding"/>
    <property type="evidence" value="ECO:0007669"/>
    <property type="project" value="UniProtKB-KW"/>
</dbReference>
<dbReference type="CDD" id="cd00130">
    <property type="entry name" value="PAS"/>
    <property type="match status" value="1"/>
</dbReference>
<keyword evidence="11" id="KW-0131">Cell cycle</keyword>
<dbReference type="SUPFAM" id="SSF47384">
    <property type="entry name" value="Homodimeric domain of signal transducing histidine kinase"/>
    <property type="match status" value="1"/>
</dbReference>
<keyword evidence="4" id="KW-0597">Phosphoprotein</keyword>
<sequence>MRRLRSVFFFLIGVSVFLSIYLFVLTSKSITVSKKIYALQGEINVQESLFFEFKQSSDALTNFARNYATTQNQAWKTFYFQALNIRDGNESIPENYFSEFWIQKALNQSSSLTQSDSQTRTSMPSLLSRVQKASDSSIDQATLNLALMKLSNLNNIEVKALNLVGSVDRASQEAQRTHPDLSRAIRLLYSVEYLQAKADVFKSVGNYFRTLKNTTEGQITLLQGESNRLHNHVSIALSLLFLCIVMSAIVLWTFFFRPVTNIQNAILKRTEGDEFEVKLEPSEQGALKDLADAQNKLLLELHRRFEFSQTLKHFSDKIRGISETQTISEEICHYLSHHFSLPLVNVFVCDNGRPICRASIGGQGNLPQLDEMPPLYKRVLQSQTIMRLRNDDRQFRIGLGSGELELHELIMLPLCVSEEPVGMIEMASIRSLTDSEIEWIEAVKDDMAIALQLAIAAEKHKEADKRTSEQLTLNRQIIDAIPNPVYYRDCDCKYIGVNNAFTDFLGLFYADVIDKKTSDLFDKSTSDLFDANERELLEYPGSQFYDIELPNAEGELRNLTVIEATYFSPNGEPMGVVGLFVDVTTQKRLERDLISAKDQANEASSAKGEFLANMSHEIRTPMNAILGMAQLTLQTSMTKKQKHYVANIEKAGKSLLGIINDILDFSKIEAGKFEIESTPFSLDEVLDNVCNIVVLKAKEKGLDLLVDVDPLVPDSLIGDPQRFGQIVVNLVGNAVKFTDKGHITIRLRVHSDRADDSIILLVEVEDTGIGMTENQLTKLFESFSQADGSISRQYGGTGLGLSISKGFVELMGGKIWAESTEGKGSTFSFTLELTRGSDAVEIQATSISTDLSG</sequence>
<dbReference type="FunFam" id="1.10.287.130:FF:000038">
    <property type="entry name" value="Sensory transduction histidine kinase"/>
    <property type="match status" value="1"/>
</dbReference>
<evidence type="ECO:0000256" key="7">
    <source>
        <dbReference type="ARBA" id="ARBA00022777"/>
    </source>
</evidence>
<evidence type="ECO:0000256" key="12">
    <source>
        <dbReference type="SAM" id="Phobius"/>
    </source>
</evidence>
<dbReference type="InterPro" id="IPR036890">
    <property type="entry name" value="HATPase_C_sf"/>
</dbReference>
<evidence type="ECO:0000313" key="16">
    <source>
        <dbReference type="EMBL" id="RXJ74482.1"/>
    </source>
</evidence>
<dbReference type="InterPro" id="IPR004358">
    <property type="entry name" value="Sig_transdc_His_kin-like_C"/>
</dbReference>
<keyword evidence="12" id="KW-1133">Transmembrane helix</keyword>
<dbReference type="CDD" id="cd00082">
    <property type="entry name" value="HisKA"/>
    <property type="match status" value="1"/>
</dbReference>
<reference evidence="16 17" key="1">
    <citation type="submission" date="2017-10" db="EMBL/GenBank/DDBJ databases">
        <title>Nyctiphanis sp. nov., isolated from the stomach of the euphausiid Nyctiphanes simplex (Hansen, 1911) in the Gulf of California.</title>
        <authorList>
            <person name="Gomez-Gil B."/>
            <person name="Aguilar-Mendez M."/>
            <person name="Lopez-Cortes A."/>
            <person name="Gomez-Gutierrez J."/>
            <person name="Roque A."/>
            <person name="Lang E."/>
            <person name="Gonzalez-Castillo A."/>
        </authorList>
    </citation>
    <scope>NUCLEOTIDE SEQUENCE [LARGE SCALE GENOMIC DNA]</scope>
    <source>
        <strain evidence="16 17">CAIM 600</strain>
    </source>
</reference>
<comment type="subcellular location">
    <subcellularLocation>
        <location evidence="2">Membrane</location>
    </subcellularLocation>
</comment>
<dbReference type="InterPro" id="IPR003661">
    <property type="entry name" value="HisK_dim/P_dom"/>
</dbReference>
<dbReference type="Proteomes" id="UP000290287">
    <property type="component" value="Unassembled WGS sequence"/>
</dbReference>
<dbReference type="Pfam" id="PF08448">
    <property type="entry name" value="PAS_4"/>
    <property type="match status" value="1"/>
</dbReference>
<dbReference type="EC" id="2.7.13.3" evidence="3"/>
<dbReference type="FunFam" id="3.30.565.10:FF:000010">
    <property type="entry name" value="Sensor histidine kinase RcsC"/>
    <property type="match status" value="1"/>
</dbReference>
<feature type="domain" description="Histidine kinase" evidence="13">
    <location>
        <begin position="613"/>
        <end position="835"/>
    </location>
</feature>
<dbReference type="NCBIfam" id="TIGR00229">
    <property type="entry name" value="sensory_box"/>
    <property type="match status" value="1"/>
</dbReference>
<dbReference type="CDD" id="cd16922">
    <property type="entry name" value="HATPase_EvgS-ArcB-TorS-like"/>
    <property type="match status" value="1"/>
</dbReference>
<dbReference type="SMART" id="SM00388">
    <property type="entry name" value="HisKA"/>
    <property type="match status" value="1"/>
</dbReference>
<feature type="domain" description="PAS" evidence="14">
    <location>
        <begin position="470"/>
        <end position="540"/>
    </location>
</feature>
<name>A0A4Q0YT94_9GAMM</name>
<dbReference type="PANTHER" id="PTHR45339:SF1">
    <property type="entry name" value="HYBRID SIGNAL TRANSDUCTION HISTIDINE KINASE J"/>
    <property type="match status" value="1"/>
</dbReference>
<evidence type="ECO:0000313" key="17">
    <source>
        <dbReference type="Proteomes" id="UP000290287"/>
    </source>
</evidence>
<protein>
    <recommendedName>
        <fullName evidence="3">histidine kinase</fullName>
        <ecNumber evidence="3">2.7.13.3</ecNumber>
    </recommendedName>
</protein>
<keyword evidence="12" id="KW-0812">Transmembrane</keyword>
<dbReference type="PRINTS" id="PR00344">
    <property type="entry name" value="BCTRLSENSOR"/>
</dbReference>
<comment type="catalytic activity">
    <reaction evidence="1">
        <text>ATP + protein L-histidine = ADP + protein N-phospho-L-histidine.</text>
        <dbReference type="EC" id="2.7.13.3"/>
    </reaction>
</comment>
<dbReference type="InterPro" id="IPR035965">
    <property type="entry name" value="PAS-like_dom_sf"/>
</dbReference>
<dbReference type="Gene3D" id="3.30.450.20">
    <property type="entry name" value="PAS domain"/>
    <property type="match status" value="1"/>
</dbReference>
<dbReference type="InterPro" id="IPR003594">
    <property type="entry name" value="HATPase_dom"/>
</dbReference>
<evidence type="ECO:0000256" key="2">
    <source>
        <dbReference type="ARBA" id="ARBA00004370"/>
    </source>
</evidence>
<evidence type="ECO:0000256" key="9">
    <source>
        <dbReference type="ARBA" id="ARBA00023012"/>
    </source>
</evidence>
<dbReference type="Gene3D" id="1.10.287.130">
    <property type="match status" value="1"/>
</dbReference>
<dbReference type="Gene3D" id="3.30.450.40">
    <property type="match status" value="1"/>
</dbReference>
<dbReference type="PANTHER" id="PTHR45339">
    <property type="entry name" value="HYBRID SIGNAL TRANSDUCTION HISTIDINE KINASE J"/>
    <property type="match status" value="1"/>
</dbReference>
<evidence type="ECO:0000256" key="10">
    <source>
        <dbReference type="ARBA" id="ARBA00023136"/>
    </source>
</evidence>
<evidence type="ECO:0000256" key="1">
    <source>
        <dbReference type="ARBA" id="ARBA00000085"/>
    </source>
</evidence>
<evidence type="ECO:0000256" key="8">
    <source>
        <dbReference type="ARBA" id="ARBA00022840"/>
    </source>
</evidence>
<keyword evidence="5" id="KW-0808">Transferase</keyword>
<dbReference type="PROSITE" id="PS50109">
    <property type="entry name" value="HIS_KIN"/>
    <property type="match status" value="1"/>
</dbReference>
<keyword evidence="17" id="KW-1185">Reference proteome</keyword>
<dbReference type="AlphaFoldDB" id="A0A4Q0YT94"/>
<evidence type="ECO:0000259" key="15">
    <source>
        <dbReference type="PROSITE" id="PS50113"/>
    </source>
</evidence>
<proteinExistence type="predicted"/>
<dbReference type="InterPro" id="IPR013656">
    <property type="entry name" value="PAS_4"/>
</dbReference>
<dbReference type="InterPro" id="IPR029016">
    <property type="entry name" value="GAF-like_dom_sf"/>
</dbReference>
<evidence type="ECO:0000256" key="11">
    <source>
        <dbReference type="ARBA" id="ARBA00023306"/>
    </source>
</evidence>
<feature type="domain" description="PAC" evidence="15">
    <location>
        <begin position="543"/>
        <end position="595"/>
    </location>
</feature>
<dbReference type="PROSITE" id="PS50112">
    <property type="entry name" value="PAS"/>
    <property type="match status" value="1"/>
</dbReference>
<dbReference type="SMART" id="SM00387">
    <property type="entry name" value="HATPase_c"/>
    <property type="match status" value="1"/>
</dbReference>
<keyword evidence="9" id="KW-0902">Two-component regulatory system</keyword>
<dbReference type="Pfam" id="PF02518">
    <property type="entry name" value="HATPase_c"/>
    <property type="match status" value="1"/>
</dbReference>
<dbReference type="GO" id="GO:0000155">
    <property type="term" value="F:phosphorelay sensor kinase activity"/>
    <property type="evidence" value="ECO:0007669"/>
    <property type="project" value="InterPro"/>
</dbReference>
<dbReference type="Gene3D" id="3.30.565.10">
    <property type="entry name" value="Histidine kinase-like ATPase, C-terminal domain"/>
    <property type="match status" value="1"/>
</dbReference>
<evidence type="ECO:0000256" key="3">
    <source>
        <dbReference type="ARBA" id="ARBA00012438"/>
    </source>
</evidence>
<accession>A0A4Q0YT94</accession>
<gene>
    <name evidence="16" type="ORF">CS022_02520</name>
</gene>
<dbReference type="PROSITE" id="PS50113">
    <property type="entry name" value="PAC"/>
    <property type="match status" value="1"/>
</dbReference>
<dbReference type="InterPro" id="IPR036097">
    <property type="entry name" value="HisK_dim/P_sf"/>
</dbReference>
<dbReference type="SUPFAM" id="SSF55781">
    <property type="entry name" value="GAF domain-like"/>
    <property type="match status" value="1"/>
</dbReference>
<dbReference type="SUPFAM" id="SSF55874">
    <property type="entry name" value="ATPase domain of HSP90 chaperone/DNA topoisomerase II/histidine kinase"/>
    <property type="match status" value="1"/>
</dbReference>
<keyword evidence="8" id="KW-0067">ATP-binding</keyword>
<dbReference type="InterPro" id="IPR000014">
    <property type="entry name" value="PAS"/>
</dbReference>
<keyword evidence="6" id="KW-0547">Nucleotide-binding</keyword>
<dbReference type="SMART" id="SM00091">
    <property type="entry name" value="PAS"/>
    <property type="match status" value="1"/>
</dbReference>
<dbReference type="InterPro" id="IPR000700">
    <property type="entry name" value="PAS-assoc_C"/>
</dbReference>
<dbReference type="Pfam" id="PF00512">
    <property type="entry name" value="HisKA"/>
    <property type="match status" value="1"/>
</dbReference>
<feature type="transmembrane region" description="Helical" evidence="12">
    <location>
        <begin position="233"/>
        <end position="255"/>
    </location>
</feature>
<comment type="caution">
    <text evidence="16">The sequence shown here is derived from an EMBL/GenBank/DDBJ whole genome shotgun (WGS) entry which is preliminary data.</text>
</comment>
<evidence type="ECO:0000259" key="13">
    <source>
        <dbReference type="PROSITE" id="PS50109"/>
    </source>
</evidence>
<evidence type="ECO:0000259" key="14">
    <source>
        <dbReference type="PROSITE" id="PS50112"/>
    </source>
</evidence>
<dbReference type="SUPFAM" id="SSF55785">
    <property type="entry name" value="PYP-like sensor domain (PAS domain)"/>
    <property type="match status" value="1"/>
</dbReference>
<organism evidence="16 17">
    <name type="scientific">Veronia nyctiphanis</name>
    <dbReference type="NCBI Taxonomy" id="1278244"/>
    <lineage>
        <taxon>Bacteria</taxon>
        <taxon>Pseudomonadati</taxon>
        <taxon>Pseudomonadota</taxon>
        <taxon>Gammaproteobacteria</taxon>
        <taxon>Vibrionales</taxon>
        <taxon>Vibrionaceae</taxon>
        <taxon>Veronia</taxon>
    </lineage>
</organism>
<evidence type="ECO:0000256" key="6">
    <source>
        <dbReference type="ARBA" id="ARBA00022741"/>
    </source>
</evidence>
<keyword evidence="10 12" id="KW-0472">Membrane</keyword>
<dbReference type="EMBL" id="PEIB01000002">
    <property type="protein sequence ID" value="RXJ74482.1"/>
    <property type="molecule type" value="Genomic_DNA"/>
</dbReference>
<evidence type="ECO:0000256" key="4">
    <source>
        <dbReference type="ARBA" id="ARBA00022553"/>
    </source>
</evidence>